<reference evidence="7 8" key="2">
    <citation type="submission" date="2016-08" db="EMBL/GenBank/DDBJ databases">
        <title>Pervasive Adenine N6-methylation of Active Genes in Fungi.</title>
        <authorList>
            <consortium name="DOE Joint Genome Institute"/>
            <person name="Mondo S.J."/>
            <person name="Dannebaum R.O."/>
            <person name="Kuo R.C."/>
            <person name="Labutti K."/>
            <person name="Haridas S."/>
            <person name="Kuo A."/>
            <person name="Salamov A."/>
            <person name="Ahrendt S.R."/>
            <person name="Lipzen A."/>
            <person name="Sullivan W."/>
            <person name="Andreopoulos W.B."/>
            <person name="Clum A."/>
            <person name="Lindquist E."/>
            <person name="Daum C."/>
            <person name="Ramamoorthy G.K."/>
            <person name="Gryganskyi A."/>
            <person name="Culley D."/>
            <person name="Magnuson J.K."/>
            <person name="James T.Y."/>
            <person name="O'Malley M.A."/>
            <person name="Stajich J.E."/>
            <person name="Spatafora J.W."/>
            <person name="Visel A."/>
            <person name="Grigoriev I.V."/>
        </authorList>
    </citation>
    <scope>NUCLEOTIDE SEQUENCE [LARGE SCALE GENOMIC DNA]</scope>
    <source>
        <strain evidence="8">finn</strain>
    </source>
</reference>
<gene>
    <name evidence="7" type="ORF">BCR36DRAFT_353518</name>
</gene>
<evidence type="ECO:0000313" key="7">
    <source>
        <dbReference type="EMBL" id="ORX49753.1"/>
    </source>
</evidence>
<feature type="transmembrane region" description="Helical" evidence="4">
    <location>
        <begin position="270"/>
        <end position="290"/>
    </location>
</feature>
<keyword evidence="8" id="KW-1185">Reference proteome</keyword>
<organism evidence="7 8">
    <name type="scientific">Piromyces finnis</name>
    <dbReference type="NCBI Taxonomy" id="1754191"/>
    <lineage>
        <taxon>Eukaryota</taxon>
        <taxon>Fungi</taxon>
        <taxon>Fungi incertae sedis</taxon>
        <taxon>Chytridiomycota</taxon>
        <taxon>Chytridiomycota incertae sedis</taxon>
        <taxon>Neocallimastigomycetes</taxon>
        <taxon>Neocallimastigales</taxon>
        <taxon>Neocallimastigaceae</taxon>
        <taxon>Piromyces</taxon>
    </lineage>
</organism>
<feature type="region of interest" description="Disordered" evidence="3">
    <location>
        <begin position="222"/>
        <end position="265"/>
    </location>
</feature>
<dbReference type="EMBL" id="MCFH01000023">
    <property type="protein sequence ID" value="ORX49753.1"/>
    <property type="molecule type" value="Genomic_DNA"/>
</dbReference>
<dbReference type="Gene3D" id="2.30.30.40">
    <property type="entry name" value="SH3 Domains"/>
    <property type="match status" value="1"/>
</dbReference>
<evidence type="ECO:0000256" key="4">
    <source>
        <dbReference type="SAM" id="Phobius"/>
    </source>
</evidence>
<keyword evidence="5" id="KW-0732">Signal</keyword>
<keyword evidence="4" id="KW-0472">Membrane</keyword>
<feature type="compositionally biased region" description="Basic and acidic residues" evidence="3">
    <location>
        <begin position="256"/>
        <end position="265"/>
    </location>
</feature>
<dbReference type="InterPro" id="IPR001452">
    <property type="entry name" value="SH3_domain"/>
</dbReference>
<reference evidence="7 8" key="1">
    <citation type="submission" date="2016-08" db="EMBL/GenBank/DDBJ databases">
        <title>Genomes of anaerobic fungi encode conserved fungal cellulosomes for biomass hydrolysis.</title>
        <authorList>
            <consortium name="DOE Joint Genome Institute"/>
            <person name="Haitjema C.H."/>
            <person name="Gilmore S.P."/>
            <person name="Henske J.K."/>
            <person name="Solomon K.V."/>
            <person name="De Groot R."/>
            <person name="Kuo A."/>
            <person name="Mondo S.J."/>
            <person name="Salamov A.A."/>
            <person name="Labutti K."/>
            <person name="Zhao Z."/>
            <person name="Chiniquy J."/>
            <person name="Barry K."/>
            <person name="Brewer H.M."/>
            <person name="Purvine S.O."/>
            <person name="Wright A.T."/>
            <person name="Boxma B."/>
            <person name="Van Alen T."/>
            <person name="Hackstein J.H."/>
            <person name="Baker S.E."/>
            <person name="Grigoriev I.V."/>
            <person name="O'Malley M.A."/>
        </authorList>
    </citation>
    <scope>NUCLEOTIDE SEQUENCE [LARGE SCALE GENOMIC DNA]</scope>
    <source>
        <strain evidence="8">finn</strain>
    </source>
</reference>
<dbReference type="AlphaFoldDB" id="A0A1Y1V996"/>
<feature type="signal peptide" evidence="5">
    <location>
        <begin position="1"/>
        <end position="23"/>
    </location>
</feature>
<comment type="caution">
    <text evidence="7">The sequence shown here is derived from an EMBL/GenBank/DDBJ whole genome shotgun (WGS) entry which is preliminary data.</text>
</comment>
<evidence type="ECO:0000259" key="6">
    <source>
        <dbReference type="PROSITE" id="PS50002"/>
    </source>
</evidence>
<accession>A0A1Y1V996</accession>
<dbReference type="Proteomes" id="UP000193719">
    <property type="component" value="Unassembled WGS sequence"/>
</dbReference>
<evidence type="ECO:0000313" key="8">
    <source>
        <dbReference type="Proteomes" id="UP000193719"/>
    </source>
</evidence>
<feature type="region of interest" description="Disordered" evidence="3">
    <location>
        <begin position="435"/>
        <end position="506"/>
    </location>
</feature>
<sequence length="694" mass="77035">MIIKHNIRKIILLLGTIVTKINSECIPLTNSQSCPGFSDFSIDTINGIFPLDANRIPHYTDVTSFDSYVISYSEFLAKSFSYDLAKGSNCNRNEMEAYSSSNLRYLKTLACNFILNSSKNSCIKPQKKVCKTVCKDFFESFQGLVNSYNTCLDSIAISKNITTHNNRCIKSTSNFSGDSNCVDFTNESNCGFRTINEARSYCGNAVNDSCCNSLNSNTQVENVVPNGGTQTTVQKPVVTGTSDSANIDNSTTNSNDQKESNPKDKGNSRLWIIISGICAVLVVGALIYFYKKGESLDKPNNSYYEENRMPAFQTMSENKGFNSSGFSSPPISSGFGMNSMNNSMNNGANNSMNKNINTDDVLINRNEMNNMNKVNDPMDDFSFSGDTKNFNFTSNVQANNDNNNGFSNAAIYAAPISAAGGAAVAAAAISNNNKEEEPKPQMVNMTNIQPPDSQNTNETPIIKIEDEEPKPQMVNMTNIQPPESQDRNESEQPPLNTNNENEEPKPQMVKMTEIPEPEIQQNRNTKFLSTYSEAPSNQRISSQYYGESETSYDFSSSKLNIPKLENKTFSMASSTMLSNRMSSSTDRELNSTPYRAVHTYEPQLNDELLLEINDIVEVVYIYDDGWVWGINTRTNESGACPMLCLEKADDSETDFSSIDERMKSTLSARESMLSRDSVPGRRDSRILKIDGINK</sequence>
<dbReference type="SUPFAM" id="SSF50044">
    <property type="entry name" value="SH3-domain"/>
    <property type="match status" value="1"/>
</dbReference>
<feature type="compositionally biased region" description="Polar residues" evidence="3">
    <location>
        <begin position="222"/>
        <end position="255"/>
    </location>
</feature>
<feature type="compositionally biased region" description="Polar residues" evidence="3">
    <location>
        <begin position="474"/>
        <end position="483"/>
    </location>
</feature>
<keyword evidence="1 2" id="KW-0728">SH3 domain</keyword>
<dbReference type="SMART" id="SM00326">
    <property type="entry name" value="SH3"/>
    <property type="match status" value="1"/>
</dbReference>
<feature type="domain" description="SH3" evidence="6">
    <location>
        <begin position="589"/>
        <end position="650"/>
    </location>
</feature>
<proteinExistence type="predicted"/>
<protein>
    <recommendedName>
        <fullName evidence="6">SH3 domain-containing protein</fullName>
    </recommendedName>
</protein>
<evidence type="ECO:0000256" key="2">
    <source>
        <dbReference type="PROSITE-ProRule" id="PRU00192"/>
    </source>
</evidence>
<keyword evidence="4" id="KW-1133">Transmembrane helix</keyword>
<name>A0A1Y1V996_9FUNG</name>
<dbReference type="PROSITE" id="PS50002">
    <property type="entry name" value="SH3"/>
    <property type="match status" value="1"/>
</dbReference>
<feature type="compositionally biased region" description="Polar residues" evidence="3">
    <location>
        <begin position="443"/>
        <end position="459"/>
    </location>
</feature>
<evidence type="ECO:0000256" key="3">
    <source>
        <dbReference type="SAM" id="MobiDB-lite"/>
    </source>
</evidence>
<keyword evidence="4" id="KW-0812">Transmembrane</keyword>
<feature type="chain" id="PRO_5012192171" description="SH3 domain-containing protein" evidence="5">
    <location>
        <begin position="24"/>
        <end position="694"/>
    </location>
</feature>
<evidence type="ECO:0000256" key="5">
    <source>
        <dbReference type="SAM" id="SignalP"/>
    </source>
</evidence>
<dbReference type="STRING" id="1754191.A0A1Y1V996"/>
<evidence type="ECO:0000256" key="1">
    <source>
        <dbReference type="ARBA" id="ARBA00022443"/>
    </source>
</evidence>
<dbReference type="OrthoDB" id="5595608at2759"/>
<dbReference type="InterPro" id="IPR036028">
    <property type="entry name" value="SH3-like_dom_sf"/>
</dbReference>